<accession>A0A6D2J6F5</accession>
<protein>
    <submittedName>
        <fullName evidence="2">Uncharacterized protein</fullName>
    </submittedName>
</protein>
<proteinExistence type="predicted"/>
<comment type="caution">
    <text evidence="2">The sequence shown here is derived from an EMBL/GenBank/DDBJ whole genome shotgun (WGS) entry which is preliminary data.</text>
</comment>
<name>A0A6D2J6F5_9BRAS</name>
<reference evidence="2" key="1">
    <citation type="submission" date="2020-01" db="EMBL/GenBank/DDBJ databases">
        <authorList>
            <person name="Mishra B."/>
        </authorList>
    </citation>
    <scope>NUCLEOTIDE SEQUENCE [LARGE SCALE GENOMIC DNA]</scope>
</reference>
<sequence>MGHIFKTKTTTQCFTISIFSAHFNCCSLAKVVQFQSLIFICINCLNNLVILGAIISANGAVKELRERRLCISKLQHQAGDGSSSLHLTGVDEGGERFKVEESEKSIFILHPYVPST</sequence>
<evidence type="ECO:0000313" key="3">
    <source>
        <dbReference type="Proteomes" id="UP000467841"/>
    </source>
</evidence>
<dbReference type="EMBL" id="CACVBM020001129">
    <property type="protein sequence ID" value="CAA7032856.1"/>
    <property type="molecule type" value="Genomic_DNA"/>
</dbReference>
<feature type="transmembrane region" description="Helical" evidence="1">
    <location>
        <begin position="37"/>
        <end position="61"/>
    </location>
</feature>
<keyword evidence="1" id="KW-0472">Membrane</keyword>
<keyword evidence="1" id="KW-0812">Transmembrane</keyword>
<dbReference type="Proteomes" id="UP000467841">
    <property type="component" value="Unassembled WGS sequence"/>
</dbReference>
<evidence type="ECO:0000313" key="2">
    <source>
        <dbReference type="EMBL" id="CAA7032856.1"/>
    </source>
</evidence>
<evidence type="ECO:0000256" key="1">
    <source>
        <dbReference type="SAM" id="Phobius"/>
    </source>
</evidence>
<keyword evidence="1" id="KW-1133">Transmembrane helix</keyword>
<keyword evidence="3" id="KW-1185">Reference proteome</keyword>
<dbReference type="AlphaFoldDB" id="A0A6D2J6F5"/>
<organism evidence="2 3">
    <name type="scientific">Microthlaspi erraticum</name>
    <dbReference type="NCBI Taxonomy" id="1685480"/>
    <lineage>
        <taxon>Eukaryota</taxon>
        <taxon>Viridiplantae</taxon>
        <taxon>Streptophyta</taxon>
        <taxon>Embryophyta</taxon>
        <taxon>Tracheophyta</taxon>
        <taxon>Spermatophyta</taxon>
        <taxon>Magnoliopsida</taxon>
        <taxon>eudicotyledons</taxon>
        <taxon>Gunneridae</taxon>
        <taxon>Pentapetalae</taxon>
        <taxon>rosids</taxon>
        <taxon>malvids</taxon>
        <taxon>Brassicales</taxon>
        <taxon>Brassicaceae</taxon>
        <taxon>Coluteocarpeae</taxon>
        <taxon>Microthlaspi</taxon>
    </lineage>
</organism>
<gene>
    <name evidence="2" type="ORF">MERR_LOCUS20091</name>
</gene>